<dbReference type="SUPFAM" id="SSF54106">
    <property type="entry name" value="LysM domain"/>
    <property type="match status" value="1"/>
</dbReference>
<proteinExistence type="predicted"/>
<feature type="domain" description="LysM" evidence="4">
    <location>
        <begin position="171"/>
        <end position="217"/>
    </location>
</feature>
<dbReference type="EMBL" id="KV426394">
    <property type="protein sequence ID" value="KZV81400.1"/>
    <property type="molecule type" value="Genomic_DNA"/>
</dbReference>
<dbReference type="InterPro" id="IPR036779">
    <property type="entry name" value="LysM_dom_sf"/>
</dbReference>
<dbReference type="AlphaFoldDB" id="A0A165BX13"/>
<evidence type="ECO:0000256" key="1">
    <source>
        <dbReference type="ARBA" id="ARBA00022669"/>
    </source>
</evidence>
<dbReference type="InterPro" id="IPR052210">
    <property type="entry name" value="LysM1-like"/>
</dbReference>
<evidence type="ECO:0000313" key="5">
    <source>
        <dbReference type="EMBL" id="KZV81400.1"/>
    </source>
</evidence>
<dbReference type="PANTHER" id="PTHR34997">
    <property type="entry name" value="AM15"/>
    <property type="match status" value="1"/>
</dbReference>
<dbReference type="CDD" id="cd00118">
    <property type="entry name" value="LysM"/>
    <property type="match status" value="1"/>
</dbReference>
<dbReference type="Pfam" id="PF01476">
    <property type="entry name" value="LysM"/>
    <property type="match status" value="1"/>
</dbReference>
<evidence type="ECO:0000313" key="6">
    <source>
        <dbReference type="Proteomes" id="UP000077266"/>
    </source>
</evidence>
<dbReference type="Proteomes" id="UP000077266">
    <property type="component" value="Unassembled WGS sequence"/>
</dbReference>
<dbReference type="OrthoDB" id="5985073at2759"/>
<dbReference type="GO" id="GO:0008061">
    <property type="term" value="F:chitin binding"/>
    <property type="evidence" value="ECO:0007669"/>
    <property type="project" value="UniProtKB-KW"/>
</dbReference>
<name>A0A165BX13_EXIGL</name>
<accession>A0A165BX13</accession>
<protein>
    <recommendedName>
        <fullName evidence="4">LysM domain-containing protein</fullName>
    </recommendedName>
</protein>
<evidence type="ECO:0000259" key="4">
    <source>
        <dbReference type="PROSITE" id="PS51782"/>
    </source>
</evidence>
<feature type="region of interest" description="Disordered" evidence="3">
    <location>
        <begin position="1"/>
        <end position="22"/>
    </location>
</feature>
<keyword evidence="2" id="KW-0843">Virulence</keyword>
<dbReference type="PROSITE" id="PS51782">
    <property type="entry name" value="LYSM"/>
    <property type="match status" value="1"/>
</dbReference>
<gene>
    <name evidence="5" type="ORF">EXIGLDRAFT_731362</name>
</gene>
<evidence type="ECO:0000256" key="3">
    <source>
        <dbReference type="SAM" id="MobiDB-lite"/>
    </source>
</evidence>
<dbReference type="PANTHER" id="PTHR34997:SF1">
    <property type="entry name" value="PEPTIDOGLYCAN-BINDING LYSIN DOMAIN"/>
    <property type="match status" value="1"/>
</dbReference>
<organism evidence="5 6">
    <name type="scientific">Exidia glandulosa HHB12029</name>
    <dbReference type="NCBI Taxonomy" id="1314781"/>
    <lineage>
        <taxon>Eukaryota</taxon>
        <taxon>Fungi</taxon>
        <taxon>Dikarya</taxon>
        <taxon>Basidiomycota</taxon>
        <taxon>Agaricomycotina</taxon>
        <taxon>Agaricomycetes</taxon>
        <taxon>Auriculariales</taxon>
        <taxon>Exidiaceae</taxon>
        <taxon>Exidia</taxon>
    </lineage>
</organism>
<reference evidence="5 6" key="1">
    <citation type="journal article" date="2016" name="Mol. Biol. Evol.">
        <title>Comparative Genomics of Early-Diverging Mushroom-Forming Fungi Provides Insights into the Origins of Lignocellulose Decay Capabilities.</title>
        <authorList>
            <person name="Nagy L.G."/>
            <person name="Riley R."/>
            <person name="Tritt A."/>
            <person name="Adam C."/>
            <person name="Daum C."/>
            <person name="Floudas D."/>
            <person name="Sun H."/>
            <person name="Yadav J.S."/>
            <person name="Pangilinan J."/>
            <person name="Larsson K.H."/>
            <person name="Matsuura K."/>
            <person name="Barry K."/>
            <person name="Labutti K."/>
            <person name="Kuo R."/>
            <person name="Ohm R.A."/>
            <person name="Bhattacharya S.S."/>
            <person name="Shirouzu T."/>
            <person name="Yoshinaga Y."/>
            <person name="Martin F.M."/>
            <person name="Grigoriev I.V."/>
            <person name="Hibbett D.S."/>
        </authorList>
    </citation>
    <scope>NUCLEOTIDE SEQUENCE [LARGE SCALE GENOMIC DNA]</scope>
    <source>
        <strain evidence="5 6">HHB12029</strain>
    </source>
</reference>
<keyword evidence="1" id="KW-0147">Chitin-binding</keyword>
<evidence type="ECO:0000256" key="2">
    <source>
        <dbReference type="ARBA" id="ARBA00023026"/>
    </source>
</evidence>
<keyword evidence="6" id="KW-1185">Reference proteome</keyword>
<dbReference type="Gene3D" id="3.10.350.10">
    <property type="entry name" value="LysM domain"/>
    <property type="match status" value="1"/>
</dbReference>
<dbReference type="InParanoid" id="A0A165BX13"/>
<dbReference type="InterPro" id="IPR018392">
    <property type="entry name" value="LysM"/>
</dbReference>
<sequence>MPTNSTKRQDDQACIDSIPPNPDPDTVNKIYLKGIDMGASLIVMQATFETCMQETRCNNIPCGDQDSVGAFQQRPSQNWGSVDQIMDVSYSAGKFLEQAIPLAASSPGITADGIAQGVQHAEAGNLYAKHFDEANALIQQAAASTGVPFTGAGGGGAAAPPPPPPSGGCSNTYTPVPGDSCWAIANNNGISVDQFLANNPSIDAGCSNLQVGVAYCI</sequence>